<dbReference type="Proteomes" id="UP001460888">
    <property type="component" value="Unassembled WGS sequence"/>
</dbReference>
<feature type="domain" description="NERD" evidence="1">
    <location>
        <begin position="35"/>
        <end position="125"/>
    </location>
</feature>
<proteinExistence type="predicted"/>
<name>A0ABV2AX06_9GAMM</name>
<evidence type="ECO:0000313" key="2">
    <source>
        <dbReference type="EMBL" id="MES1928128.1"/>
    </source>
</evidence>
<dbReference type="InterPro" id="IPR011528">
    <property type="entry name" value="NERD"/>
</dbReference>
<dbReference type="EMBL" id="APND01000001">
    <property type="protein sequence ID" value="MES1928128.1"/>
    <property type="molecule type" value="Genomic_DNA"/>
</dbReference>
<dbReference type="Pfam" id="PF08378">
    <property type="entry name" value="NERD"/>
    <property type="match status" value="1"/>
</dbReference>
<dbReference type="RefSeq" id="WP_353109011.1">
    <property type="nucleotide sequence ID" value="NZ_APND01000001.1"/>
</dbReference>
<protein>
    <recommendedName>
        <fullName evidence="1">NERD domain-containing protein</fullName>
    </recommendedName>
</protein>
<sequence length="184" mass="20739">MKALISFGLTLYRDCAAAYRRLSRVRALFAWWWMLRSRRYIVLRNLVIQTPGTAIHVGLVVVSTRGLFIVETLDARQPQESGSAHWFECGRSVVSCYDDPMHHCIEQARQIADVIEENVSFVSPVLLIADAGALPEDRPPHLVSDRGLVDYIRSFRVEVFSSRRTQQIVSQLSAGTAEPVRLAA</sequence>
<evidence type="ECO:0000313" key="3">
    <source>
        <dbReference type="Proteomes" id="UP001460888"/>
    </source>
</evidence>
<gene>
    <name evidence="2" type="ORF">SADO_02695</name>
</gene>
<reference evidence="2 3" key="1">
    <citation type="submission" date="2013-03" db="EMBL/GenBank/DDBJ databases">
        <title>Salinisphaera dokdonensis CL-ES53 Genome Sequencing.</title>
        <authorList>
            <person name="Li C."/>
            <person name="Lai Q."/>
            <person name="Shao Z."/>
        </authorList>
    </citation>
    <scope>NUCLEOTIDE SEQUENCE [LARGE SCALE GENOMIC DNA]</scope>
    <source>
        <strain evidence="2 3">CL-ES53</strain>
    </source>
</reference>
<comment type="caution">
    <text evidence="2">The sequence shown here is derived from an EMBL/GenBank/DDBJ whole genome shotgun (WGS) entry which is preliminary data.</text>
</comment>
<organism evidence="2 3">
    <name type="scientific">Salinisphaera dokdonensis CL-ES53</name>
    <dbReference type="NCBI Taxonomy" id="1304272"/>
    <lineage>
        <taxon>Bacteria</taxon>
        <taxon>Pseudomonadati</taxon>
        <taxon>Pseudomonadota</taxon>
        <taxon>Gammaproteobacteria</taxon>
        <taxon>Salinisphaerales</taxon>
        <taxon>Salinisphaeraceae</taxon>
        <taxon>Salinisphaera</taxon>
    </lineage>
</organism>
<evidence type="ECO:0000259" key="1">
    <source>
        <dbReference type="Pfam" id="PF08378"/>
    </source>
</evidence>
<keyword evidence="3" id="KW-1185">Reference proteome</keyword>
<accession>A0ABV2AX06</accession>